<dbReference type="Pfam" id="PF03171">
    <property type="entry name" value="2OG-FeII_Oxy"/>
    <property type="match status" value="1"/>
</dbReference>
<protein>
    <recommendedName>
        <fullName evidence="1">Fe2OG dioxygenase domain-containing protein</fullName>
    </recommendedName>
</protein>
<dbReference type="PANTHER" id="PTHR47990">
    <property type="entry name" value="2-OXOGLUTARATE (2OG) AND FE(II)-DEPENDENT OXYGENASE SUPERFAMILY PROTEIN-RELATED"/>
    <property type="match status" value="1"/>
</dbReference>
<dbReference type="PROSITE" id="PS51471">
    <property type="entry name" value="FE2OG_OXY"/>
    <property type="match status" value="1"/>
</dbReference>
<dbReference type="Gene3D" id="2.60.120.330">
    <property type="entry name" value="B-lactam Antibiotic, Isopenicillin N Synthase, Chain"/>
    <property type="match status" value="1"/>
</dbReference>
<organism evidence="2 3">
    <name type="scientific">Vanilla planifolia</name>
    <name type="common">Vanilla</name>
    <dbReference type="NCBI Taxonomy" id="51239"/>
    <lineage>
        <taxon>Eukaryota</taxon>
        <taxon>Viridiplantae</taxon>
        <taxon>Streptophyta</taxon>
        <taxon>Embryophyta</taxon>
        <taxon>Tracheophyta</taxon>
        <taxon>Spermatophyta</taxon>
        <taxon>Magnoliopsida</taxon>
        <taxon>Liliopsida</taxon>
        <taxon>Asparagales</taxon>
        <taxon>Orchidaceae</taxon>
        <taxon>Vanilloideae</taxon>
        <taxon>Vanilleae</taxon>
        <taxon>Vanilla</taxon>
    </lineage>
</organism>
<dbReference type="Proteomes" id="UP000636800">
    <property type="component" value="Unassembled WGS sequence"/>
</dbReference>
<reference evidence="2 3" key="1">
    <citation type="journal article" date="2020" name="Nat. Food">
        <title>A phased Vanilla planifolia genome enables genetic improvement of flavour and production.</title>
        <authorList>
            <person name="Hasing T."/>
            <person name="Tang H."/>
            <person name="Brym M."/>
            <person name="Khazi F."/>
            <person name="Huang T."/>
            <person name="Chambers A.H."/>
        </authorList>
    </citation>
    <scope>NUCLEOTIDE SEQUENCE [LARGE SCALE GENOMIC DNA]</scope>
    <source>
        <tissue evidence="2">Leaf</tissue>
    </source>
</reference>
<dbReference type="OrthoDB" id="2014201at2759"/>
<evidence type="ECO:0000313" key="2">
    <source>
        <dbReference type="EMBL" id="KAG0467279.1"/>
    </source>
</evidence>
<keyword evidence="3" id="KW-1185">Reference proteome</keyword>
<name>A0A835QCV0_VANPL</name>
<accession>A0A835QCV0</accession>
<dbReference type="InterPro" id="IPR005123">
    <property type="entry name" value="Oxoglu/Fe-dep_dioxygenase_dom"/>
</dbReference>
<dbReference type="InterPro" id="IPR027443">
    <property type="entry name" value="IPNS-like_sf"/>
</dbReference>
<evidence type="ECO:0000259" key="1">
    <source>
        <dbReference type="PROSITE" id="PS51471"/>
    </source>
</evidence>
<evidence type="ECO:0000313" key="3">
    <source>
        <dbReference type="Proteomes" id="UP000636800"/>
    </source>
</evidence>
<dbReference type="SUPFAM" id="SSF51197">
    <property type="entry name" value="Clavaminate synthase-like"/>
    <property type="match status" value="1"/>
</dbReference>
<proteinExistence type="predicted"/>
<gene>
    <name evidence="2" type="ORF">HPP92_018859</name>
</gene>
<sequence>MRLNVYHFNEESIGLEAAELHTDSGLLTVLLEGEIGGLEILDQTGKFVAVHPQPGTFLVFMGDVGKHRVVCTQAAPRVSIAFGVLSQRDGMVEPQAPLVDEQHPRLYRSFLYDDYRKLGDTTNLQDGNALSLLRADE</sequence>
<dbReference type="InterPro" id="IPR044861">
    <property type="entry name" value="IPNS-like_FE2OG_OXY"/>
</dbReference>
<dbReference type="InterPro" id="IPR050231">
    <property type="entry name" value="Iron_ascorbate_oxido_reductase"/>
</dbReference>
<comment type="caution">
    <text evidence="2">The sequence shown here is derived from an EMBL/GenBank/DDBJ whole genome shotgun (WGS) entry which is preliminary data.</text>
</comment>
<dbReference type="AlphaFoldDB" id="A0A835QCV0"/>
<feature type="domain" description="Fe2OG dioxygenase" evidence="1">
    <location>
        <begin position="1"/>
        <end position="86"/>
    </location>
</feature>
<dbReference type="EMBL" id="JADCNL010000009">
    <property type="protein sequence ID" value="KAG0467279.1"/>
    <property type="molecule type" value="Genomic_DNA"/>
</dbReference>